<dbReference type="Proteomes" id="UP001163046">
    <property type="component" value="Unassembled WGS sequence"/>
</dbReference>
<dbReference type="AlphaFoldDB" id="A0A9W9YFA9"/>
<evidence type="ECO:0000313" key="2">
    <source>
        <dbReference type="Proteomes" id="UP001163046"/>
    </source>
</evidence>
<gene>
    <name evidence="1" type="ORF">OS493_018362</name>
</gene>
<keyword evidence="2" id="KW-1185">Reference proteome</keyword>
<protein>
    <submittedName>
        <fullName evidence="1">Uncharacterized protein</fullName>
    </submittedName>
</protein>
<dbReference type="OrthoDB" id="196847at2759"/>
<evidence type="ECO:0000313" key="1">
    <source>
        <dbReference type="EMBL" id="KAJ7333186.1"/>
    </source>
</evidence>
<comment type="caution">
    <text evidence="1">The sequence shown here is derived from an EMBL/GenBank/DDBJ whole genome shotgun (WGS) entry which is preliminary data.</text>
</comment>
<dbReference type="EMBL" id="MU827787">
    <property type="protein sequence ID" value="KAJ7333186.1"/>
    <property type="molecule type" value="Genomic_DNA"/>
</dbReference>
<organism evidence="1 2">
    <name type="scientific">Desmophyllum pertusum</name>
    <dbReference type="NCBI Taxonomy" id="174260"/>
    <lineage>
        <taxon>Eukaryota</taxon>
        <taxon>Metazoa</taxon>
        <taxon>Cnidaria</taxon>
        <taxon>Anthozoa</taxon>
        <taxon>Hexacorallia</taxon>
        <taxon>Scleractinia</taxon>
        <taxon>Caryophylliina</taxon>
        <taxon>Caryophylliidae</taxon>
        <taxon>Desmophyllum</taxon>
    </lineage>
</organism>
<reference evidence="1" key="1">
    <citation type="submission" date="2023-01" db="EMBL/GenBank/DDBJ databases">
        <title>Genome assembly of the deep-sea coral Lophelia pertusa.</title>
        <authorList>
            <person name="Herrera S."/>
            <person name="Cordes E."/>
        </authorList>
    </citation>
    <scope>NUCLEOTIDE SEQUENCE</scope>
    <source>
        <strain evidence="1">USNM1676648</strain>
        <tissue evidence="1">Polyp</tissue>
    </source>
</reference>
<name>A0A9W9YFA9_9CNID</name>
<sequence length="82" mass="8838">MHVKGKLQSEGSRTSLTASVDGRVFKSWLVDQEGTLHLFTKDGCHKVHRPVPKFLRGGPSAASQGSALAPMTGNYCQGKVKE</sequence>
<proteinExistence type="predicted"/>
<accession>A0A9W9YFA9</accession>